<dbReference type="Gene3D" id="3.60.15.10">
    <property type="entry name" value="Ribonuclease Z/Hydroxyacylglutathione hydrolase-like"/>
    <property type="match status" value="1"/>
</dbReference>
<dbReference type="EMBL" id="JAAAJB010000248">
    <property type="protein sequence ID" value="KAG0260457.1"/>
    <property type="molecule type" value="Genomic_DNA"/>
</dbReference>
<dbReference type="InterPro" id="IPR001279">
    <property type="entry name" value="Metallo-B-lactamas"/>
</dbReference>
<sequence>MDSLTTLPDFERFAEVRPGLFRCTLIWPIGGLEIPVATFLVRSNTNPHDWVLIDAGAPVHIDKLMVALAQFLDHTNDTIKYIAVTHAHLDHTAAIPLLLGKYPECKVLFHAEEKPFMCHGHSFKTCSGDTWTFTLLKRFGHDSTVVVPEDRSLTLRHGDPWEFDHILRLVETPGHTPGSSSYLHVPTRSLMVGDALMHCITSPMGQALPCISGPLAMSTCHWGDAMKAIDIILETKDDVDNVFPAHDFSKNGIPIQNIHDFHHPSSSKGGVLSWFGL</sequence>
<keyword evidence="2" id="KW-0479">Metal-binding</keyword>
<comment type="caution">
    <text evidence="6">The sequence shown here is derived from an EMBL/GenBank/DDBJ whole genome shotgun (WGS) entry which is preliminary data.</text>
</comment>
<keyword evidence="3" id="KW-0378">Hydrolase</keyword>
<keyword evidence="4" id="KW-0862">Zinc</keyword>
<dbReference type="OrthoDB" id="515692at2759"/>
<keyword evidence="7" id="KW-1185">Reference proteome</keyword>
<evidence type="ECO:0000313" key="6">
    <source>
        <dbReference type="EMBL" id="KAG0260457.1"/>
    </source>
</evidence>
<accession>A0A9P6U4P7</accession>
<feature type="domain" description="Metallo-beta-lactamase" evidence="5">
    <location>
        <begin position="35"/>
        <end position="246"/>
    </location>
</feature>
<dbReference type="Proteomes" id="UP000807716">
    <property type="component" value="Unassembled WGS sequence"/>
</dbReference>
<evidence type="ECO:0000256" key="3">
    <source>
        <dbReference type="ARBA" id="ARBA00022801"/>
    </source>
</evidence>
<evidence type="ECO:0000259" key="5">
    <source>
        <dbReference type="SMART" id="SM00849"/>
    </source>
</evidence>
<protein>
    <recommendedName>
        <fullName evidence="5">Metallo-beta-lactamase domain-containing protein</fullName>
    </recommendedName>
</protein>
<evidence type="ECO:0000256" key="4">
    <source>
        <dbReference type="ARBA" id="ARBA00022833"/>
    </source>
</evidence>
<comment type="cofactor">
    <cofactor evidence="1">
        <name>Zn(2+)</name>
        <dbReference type="ChEBI" id="CHEBI:29105"/>
    </cofactor>
</comment>
<organism evidence="6 7">
    <name type="scientific">Actinomortierella ambigua</name>
    <dbReference type="NCBI Taxonomy" id="1343610"/>
    <lineage>
        <taxon>Eukaryota</taxon>
        <taxon>Fungi</taxon>
        <taxon>Fungi incertae sedis</taxon>
        <taxon>Mucoromycota</taxon>
        <taxon>Mortierellomycotina</taxon>
        <taxon>Mortierellomycetes</taxon>
        <taxon>Mortierellales</taxon>
        <taxon>Mortierellaceae</taxon>
        <taxon>Actinomortierella</taxon>
    </lineage>
</organism>
<dbReference type="InterPro" id="IPR036866">
    <property type="entry name" value="RibonucZ/Hydroxyglut_hydro"/>
</dbReference>
<evidence type="ECO:0000256" key="2">
    <source>
        <dbReference type="ARBA" id="ARBA00022723"/>
    </source>
</evidence>
<dbReference type="GO" id="GO:0046872">
    <property type="term" value="F:metal ion binding"/>
    <property type="evidence" value="ECO:0007669"/>
    <property type="project" value="UniProtKB-KW"/>
</dbReference>
<dbReference type="PANTHER" id="PTHR46233">
    <property type="entry name" value="HYDROXYACYLGLUTATHIONE HYDROLASE GLOC"/>
    <property type="match status" value="1"/>
</dbReference>
<name>A0A9P6U4P7_9FUNG</name>
<dbReference type="AlphaFoldDB" id="A0A9P6U4P7"/>
<dbReference type="GO" id="GO:0016787">
    <property type="term" value="F:hydrolase activity"/>
    <property type="evidence" value="ECO:0007669"/>
    <property type="project" value="UniProtKB-KW"/>
</dbReference>
<evidence type="ECO:0000313" key="7">
    <source>
        <dbReference type="Proteomes" id="UP000807716"/>
    </source>
</evidence>
<dbReference type="SMART" id="SM00849">
    <property type="entry name" value="Lactamase_B"/>
    <property type="match status" value="1"/>
</dbReference>
<dbReference type="Pfam" id="PF00753">
    <property type="entry name" value="Lactamase_B"/>
    <property type="match status" value="1"/>
</dbReference>
<reference evidence="6" key="1">
    <citation type="journal article" date="2020" name="Fungal Divers.">
        <title>Resolving the Mortierellaceae phylogeny through synthesis of multi-gene phylogenetics and phylogenomics.</title>
        <authorList>
            <person name="Vandepol N."/>
            <person name="Liber J."/>
            <person name="Desiro A."/>
            <person name="Na H."/>
            <person name="Kennedy M."/>
            <person name="Barry K."/>
            <person name="Grigoriev I.V."/>
            <person name="Miller A.N."/>
            <person name="O'Donnell K."/>
            <person name="Stajich J.E."/>
            <person name="Bonito G."/>
        </authorList>
    </citation>
    <scope>NUCLEOTIDE SEQUENCE</scope>
    <source>
        <strain evidence="6">BC1065</strain>
    </source>
</reference>
<dbReference type="PANTHER" id="PTHR46233:SF3">
    <property type="entry name" value="HYDROXYACYLGLUTATHIONE HYDROLASE GLOC"/>
    <property type="match status" value="1"/>
</dbReference>
<dbReference type="SUPFAM" id="SSF56281">
    <property type="entry name" value="Metallo-hydrolase/oxidoreductase"/>
    <property type="match status" value="1"/>
</dbReference>
<dbReference type="InterPro" id="IPR051453">
    <property type="entry name" value="MBL_Glyoxalase_II"/>
</dbReference>
<gene>
    <name evidence="6" type="ORF">DFQ27_003514</name>
</gene>
<evidence type="ECO:0000256" key="1">
    <source>
        <dbReference type="ARBA" id="ARBA00001947"/>
    </source>
</evidence>
<proteinExistence type="predicted"/>